<dbReference type="EMBL" id="CP081869">
    <property type="protein sequence ID" value="QZO01750.1"/>
    <property type="molecule type" value="Genomic_DNA"/>
</dbReference>
<proteinExistence type="predicted"/>
<dbReference type="KEGG" id="cmet:K6K41_10500"/>
<protein>
    <submittedName>
        <fullName evidence="2">Uracil-DNA glycosylase</fullName>
    </submittedName>
</protein>
<dbReference type="InterPro" id="IPR036895">
    <property type="entry name" value="Uracil-DNA_glycosylase-like_sf"/>
</dbReference>
<keyword evidence="3" id="KW-1185">Reference proteome</keyword>
<dbReference type="Gene3D" id="3.40.470.10">
    <property type="entry name" value="Uracil-DNA glycosylase-like domain"/>
    <property type="match status" value="1"/>
</dbReference>
<evidence type="ECO:0000313" key="2">
    <source>
        <dbReference type="EMBL" id="QZO01750.1"/>
    </source>
</evidence>
<evidence type="ECO:0000313" key="3">
    <source>
        <dbReference type="Proteomes" id="UP000825701"/>
    </source>
</evidence>
<feature type="domain" description="Uracil-DNA glycosylase-like" evidence="1">
    <location>
        <begin position="81"/>
        <end position="181"/>
    </location>
</feature>
<dbReference type="SUPFAM" id="SSF52141">
    <property type="entry name" value="Uracil-DNA glycosylase-like"/>
    <property type="match status" value="1"/>
</dbReference>
<gene>
    <name evidence="2" type="ORF">K6K41_10500</name>
</gene>
<evidence type="ECO:0000259" key="1">
    <source>
        <dbReference type="Pfam" id="PF03167"/>
    </source>
</evidence>
<dbReference type="AlphaFoldDB" id="A0A9E6RCE2"/>
<dbReference type="InterPro" id="IPR005122">
    <property type="entry name" value="Uracil-DNA_glycosylase-like"/>
</dbReference>
<accession>A0A9E6RCE2</accession>
<sequence>MTSGLLDNAVAIAERADALGLPHVAPLEAYAELLRQRHGNVPHFDPFDGGVGARLLVLLATPGPSTALIRFTSRDNPTGTARTLRRLFDASEIDRRETVLWNAVPWILPRRGAQLGVPRKRDIGYARLSLRALLELLPQLEAILLLGRVASEVALSSFVESAHPVVIVAPHPSPANLAANRSFGDELERRFGQAAKALIRDDQTPEYVLRRDAT</sequence>
<dbReference type="Pfam" id="PF03167">
    <property type="entry name" value="UDG"/>
    <property type="match status" value="1"/>
</dbReference>
<dbReference type="RefSeq" id="WP_261405087.1">
    <property type="nucleotide sequence ID" value="NZ_CP081869.1"/>
</dbReference>
<name>A0A9E6RCE2_9HYPH</name>
<organism evidence="2 3">
    <name type="scientific">Chenggangzhangella methanolivorans</name>
    <dbReference type="NCBI Taxonomy" id="1437009"/>
    <lineage>
        <taxon>Bacteria</taxon>
        <taxon>Pseudomonadati</taxon>
        <taxon>Pseudomonadota</taxon>
        <taxon>Alphaproteobacteria</taxon>
        <taxon>Hyphomicrobiales</taxon>
        <taxon>Methylopilaceae</taxon>
        <taxon>Chenggangzhangella</taxon>
    </lineage>
</organism>
<dbReference type="Proteomes" id="UP000825701">
    <property type="component" value="Chromosome"/>
</dbReference>
<reference evidence="2" key="1">
    <citation type="submission" date="2021-08" db="EMBL/GenBank/DDBJ databases">
        <authorList>
            <person name="Zhang H."/>
            <person name="Xu M."/>
            <person name="Yu Z."/>
            <person name="Yang L."/>
            <person name="Cai Y."/>
        </authorList>
    </citation>
    <scope>NUCLEOTIDE SEQUENCE</scope>
    <source>
        <strain evidence="2">CHL1</strain>
    </source>
</reference>